<evidence type="ECO:0000256" key="1">
    <source>
        <dbReference type="ARBA" id="ARBA00010701"/>
    </source>
</evidence>
<sequence>MYYKLQGMADIPKILLLLVLLYVLAAEGRRCLYSINSKDDLIVSSPVNNNGFCKSVVEPQGYVCQEHKLTTEDGYILSMQRIPVGRSGKTADKPPVLLQHGIFNDGFTWLFNLPNESLAFILADNGFDVWLANTRGTKYSRGHTTLSPNDKAYWDWSWDELVAYDLPTSFQYVFNQTGQKLHYVGHSLGTLMALAAFSQEKLLNMLRSAALLCPIAHLNQIPSPPTQFAAGVFLAEELYWLGLREFVPRGQAAVKLLEDICHLPGINCSNVMTIFTGSNCCVNSSRMDILLDHEPQPTATKNLIHLAQMIRKGTIAMYDYDDQGENMVHYGQPTPPLYDMTSIPNDLPLFISHGGKDMLSDVKDVQVLLDSLKDHDSDKLVVQFIEDYAHADFVMGVNANQVVYDPIMAFFRLN</sequence>
<dbReference type="EMBL" id="JARAOO010000006">
    <property type="protein sequence ID" value="KAJ7964767.1"/>
    <property type="molecule type" value="Genomic_DNA"/>
</dbReference>
<keyword evidence="2" id="KW-0378">Hydrolase</keyword>
<dbReference type="Pfam" id="PF04083">
    <property type="entry name" value="Abhydro_lipase"/>
    <property type="match status" value="1"/>
</dbReference>
<name>A0AAD7PRF5_QUISA</name>
<keyword evidence="2" id="KW-0442">Lipid degradation</keyword>
<evidence type="ECO:0000259" key="5">
    <source>
        <dbReference type="Pfam" id="PF04083"/>
    </source>
</evidence>
<dbReference type="FunFam" id="3.40.50.1820:FF:000126">
    <property type="entry name" value="Lipase"/>
    <property type="match status" value="1"/>
</dbReference>
<feature type="active site" description="Nucleophile" evidence="3">
    <location>
        <position position="187"/>
    </location>
</feature>
<organism evidence="6 7">
    <name type="scientific">Quillaja saponaria</name>
    <name type="common">Soap bark tree</name>
    <dbReference type="NCBI Taxonomy" id="32244"/>
    <lineage>
        <taxon>Eukaryota</taxon>
        <taxon>Viridiplantae</taxon>
        <taxon>Streptophyta</taxon>
        <taxon>Embryophyta</taxon>
        <taxon>Tracheophyta</taxon>
        <taxon>Spermatophyta</taxon>
        <taxon>Magnoliopsida</taxon>
        <taxon>eudicotyledons</taxon>
        <taxon>Gunneridae</taxon>
        <taxon>Pentapetalae</taxon>
        <taxon>rosids</taxon>
        <taxon>fabids</taxon>
        <taxon>Fabales</taxon>
        <taxon>Quillajaceae</taxon>
        <taxon>Quillaja</taxon>
    </lineage>
</organism>
<dbReference type="Proteomes" id="UP001163823">
    <property type="component" value="Chromosome 6"/>
</dbReference>
<dbReference type="GO" id="GO:0016042">
    <property type="term" value="P:lipid catabolic process"/>
    <property type="evidence" value="ECO:0007669"/>
    <property type="project" value="UniProtKB-KW"/>
</dbReference>
<dbReference type="InterPro" id="IPR025483">
    <property type="entry name" value="Lipase_euk"/>
</dbReference>
<dbReference type="AlphaFoldDB" id="A0AAD7PRF5"/>
<feature type="signal peptide" evidence="4">
    <location>
        <begin position="1"/>
        <end position="28"/>
    </location>
</feature>
<proteinExistence type="inferred from homology"/>
<dbReference type="GO" id="GO:0016788">
    <property type="term" value="F:hydrolase activity, acting on ester bonds"/>
    <property type="evidence" value="ECO:0007669"/>
    <property type="project" value="InterPro"/>
</dbReference>
<dbReference type="PANTHER" id="PTHR11005">
    <property type="entry name" value="LYSOSOMAL ACID LIPASE-RELATED"/>
    <property type="match status" value="1"/>
</dbReference>
<keyword evidence="7" id="KW-1185">Reference proteome</keyword>
<keyword evidence="4" id="KW-0732">Signal</keyword>
<evidence type="ECO:0000313" key="6">
    <source>
        <dbReference type="EMBL" id="KAJ7964767.1"/>
    </source>
</evidence>
<dbReference type="InterPro" id="IPR029058">
    <property type="entry name" value="AB_hydrolase_fold"/>
</dbReference>
<keyword evidence="2" id="KW-0443">Lipid metabolism</keyword>
<reference evidence="6" key="1">
    <citation type="journal article" date="2023" name="Science">
        <title>Elucidation of the pathway for biosynthesis of saponin adjuvants from the soapbark tree.</title>
        <authorList>
            <person name="Reed J."/>
            <person name="Orme A."/>
            <person name="El-Demerdash A."/>
            <person name="Owen C."/>
            <person name="Martin L.B.B."/>
            <person name="Misra R.C."/>
            <person name="Kikuchi S."/>
            <person name="Rejzek M."/>
            <person name="Martin A.C."/>
            <person name="Harkess A."/>
            <person name="Leebens-Mack J."/>
            <person name="Louveau T."/>
            <person name="Stephenson M.J."/>
            <person name="Osbourn A."/>
        </authorList>
    </citation>
    <scope>NUCLEOTIDE SEQUENCE</scope>
    <source>
        <strain evidence="6">S10</strain>
    </source>
</reference>
<dbReference type="SUPFAM" id="SSF53474">
    <property type="entry name" value="alpha/beta-Hydrolases"/>
    <property type="match status" value="1"/>
</dbReference>
<dbReference type="PIRSF" id="PIRSF000862">
    <property type="entry name" value="Steryl_ester_lip"/>
    <property type="match status" value="1"/>
</dbReference>
<protein>
    <recommendedName>
        <fullName evidence="2">Lipase</fullName>
    </recommendedName>
</protein>
<dbReference type="KEGG" id="qsa:O6P43_014522"/>
<evidence type="ECO:0000313" key="7">
    <source>
        <dbReference type="Proteomes" id="UP001163823"/>
    </source>
</evidence>
<feature type="active site" description="Charge relay system" evidence="3">
    <location>
        <position position="357"/>
    </location>
</feature>
<evidence type="ECO:0000256" key="4">
    <source>
        <dbReference type="SAM" id="SignalP"/>
    </source>
</evidence>
<accession>A0AAD7PRF5</accession>
<feature type="chain" id="PRO_5042121425" description="Lipase" evidence="4">
    <location>
        <begin position="29"/>
        <end position="414"/>
    </location>
</feature>
<comment type="similarity">
    <text evidence="1 2">Belongs to the AB hydrolase superfamily. Lipase family.</text>
</comment>
<evidence type="ECO:0000256" key="2">
    <source>
        <dbReference type="PIRNR" id="PIRNR000862"/>
    </source>
</evidence>
<evidence type="ECO:0000256" key="3">
    <source>
        <dbReference type="PIRSR" id="PIRSR000862-1"/>
    </source>
</evidence>
<gene>
    <name evidence="6" type="ORF">O6P43_014522</name>
</gene>
<feature type="domain" description="Partial AB-hydrolase lipase" evidence="5">
    <location>
        <begin position="56"/>
        <end position="112"/>
    </location>
</feature>
<dbReference type="InterPro" id="IPR006693">
    <property type="entry name" value="AB_hydrolase_lipase"/>
</dbReference>
<dbReference type="Gene3D" id="3.40.50.1820">
    <property type="entry name" value="alpha/beta hydrolase"/>
    <property type="match status" value="1"/>
</dbReference>
<feature type="active site" description="Charge relay system" evidence="3">
    <location>
        <position position="390"/>
    </location>
</feature>
<comment type="caution">
    <text evidence="6">The sequence shown here is derived from an EMBL/GenBank/DDBJ whole genome shotgun (WGS) entry which is preliminary data.</text>
</comment>